<evidence type="ECO:0000313" key="2">
    <source>
        <dbReference type="Proteomes" id="UP000694560"/>
    </source>
</evidence>
<dbReference type="Proteomes" id="UP000694560">
    <property type="component" value="Unplaced"/>
</dbReference>
<accession>A0A8C5X721</accession>
<protein>
    <submittedName>
        <fullName evidence="1">Uncharacterized protein</fullName>
    </submittedName>
</protein>
<dbReference type="InterPro" id="IPR051567">
    <property type="entry name" value="Unconventional_Myosin_ATPase"/>
</dbReference>
<dbReference type="Ensembl" id="ENSMCST00000015723.1">
    <property type="protein sequence ID" value="ENSMCSP00000015331.1"/>
    <property type="gene ID" value="ENSMCSG00000010781.1"/>
</dbReference>
<dbReference type="PANTHER" id="PTHR22692:SF16">
    <property type="entry name" value="MYOSIN XVB"/>
    <property type="match status" value="1"/>
</dbReference>
<dbReference type="OrthoDB" id="8182952at2759"/>
<reference evidence="1" key="1">
    <citation type="submission" date="2025-08" db="UniProtKB">
        <authorList>
            <consortium name="Ensembl"/>
        </authorList>
    </citation>
    <scope>IDENTIFICATION</scope>
</reference>
<sequence>MEGVWEGQCHGVGREEAGALDEQRKAGMRKKGEKEMWGCGALPEPCPLQKGHGARRLVVLMPGGVEYVTRIRTFTVAKELLQEICEQMGVTEQQEIQDFGWVTLSLCPAGKMVRPIKLEEYLHDYLLEDRLVTVSLRRLIWRTPLHFDNQIYTNVHYGQVSRSRTLSCRDRGGVQANRNVPRGLKKQEGWCSKLLAASCCPQATFCFPLEHVMELPFFGYITFVVERISDATVPGLLLRGAGGCSLPQMVSQAIPLKELLKMRTLKPISSESLPGLELSYGSPASPRTMWVELPQVRSAWTYTLTSASCFLRMPPQCLLME</sequence>
<dbReference type="AlphaFoldDB" id="A0A8C5X721"/>
<name>A0A8C5X721_9PASS</name>
<organism evidence="1 2">
    <name type="scientific">Malurus cyaneus samueli</name>
    <dbReference type="NCBI Taxonomy" id="2593467"/>
    <lineage>
        <taxon>Eukaryota</taxon>
        <taxon>Metazoa</taxon>
        <taxon>Chordata</taxon>
        <taxon>Craniata</taxon>
        <taxon>Vertebrata</taxon>
        <taxon>Euteleostomi</taxon>
        <taxon>Archelosauria</taxon>
        <taxon>Archosauria</taxon>
        <taxon>Dinosauria</taxon>
        <taxon>Saurischia</taxon>
        <taxon>Theropoda</taxon>
        <taxon>Coelurosauria</taxon>
        <taxon>Aves</taxon>
        <taxon>Neognathae</taxon>
        <taxon>Neoaves</taxon>
        <taxon>Telluraves</taxon>
        <taxon>Australaves</taxon>
        <taxon>Passeriformes</taxon>
        <taxon>Meliphagoidea</taxon>
        <taxon>Maluridae</taxon>
        <taxon>Malurus</taxon>
    </lineage>
</organism>
<dbReference type="PANTHER" id="PTHR22692">
    <property type="entry name" value="MYOSIN VII, XV"/>
    <property type="match status" value="1"/>
</dbReference>
<evidence type="ECO:0000313" key="1">
    <source>
        <dbReference type="Ensembl" id="ENSMCSP00000015331.1"/>
    </source>
</evidence>
<reference evidence="1" key="2">
    <citation type="submission" date="2025-09" db="UniProtKB">
        <authorList>
            <consortium name="Ensembl"/>
        </authorList>
    </citation>
    <scope>IDENTIFICATION</scope>
</reference>
<proteinExistence type="predicted"/>
<keyword evidence="2" id="KW-1185">Reference proteome</keyword>